<dbReference type="Gene3D" id="3.50.50.60">
    <property type="entry name" value="FAD/NAD(P)-binding domain"/>
    <property type="match status" value="2"/>
</dbReference>
<keyword evidence="7" id="KW-1185">Reference proteome</keyword>
<sequence length="517" mass="58389">MSKFTPLRCGITIVYFTSPESNNLIYIMSRGKNVNRVAVIGAGVSGVVTAKWLKSEGIEVVVYERAGKVGGNWLYNPLSAPEPPYPLESPTPPPFEIKKLLKSQNGEEQKASEIELLFAPPGPAYENLKNNIPTSMQELKGHPWPEGTGDWVTSVEKQKYIESYSKKFDVETLIRFHTSVENVVKGEDKWIVESMSLTRRAEGEWEVISNVDKFDAVVVASGHYHAIRVPDIPGLKEWKSLWPDRVQHSKGYRRPVGFDGQNVLLIGAGVSAMDIGREIAPSAKKIYQSTRGGECDLPITYLDPSIERVSEVSSFAIPRLDSSEFPPSGTVTLKDGRKLENIDRVILCTGYHQSRPFLPQFQNHNIPVEKADDKVLVTDGTQMHNLHKYIFYIPDPTLAFVGIPYYTATFVFFEYLAIAVAGVFSGKVDLPTESEMREEYEKRVLQKGYGRNFHSMKQDEVQYIDELVDWINRDIVERGGARVEHLSEKWLSSRIERVRLFKEVAEGILPVEALRCF</sequence>
<evidence type="ECO:0000256" key="2">
    <source>
        <dbReference type="ARBA" id="ARBA00022630"/>
    </source>
</evidence>
<evidence type="ECO:0000256" key="5">
    <source>
        <dbReference type="ARBA" id="ARBA00023002"/>
    </source>
</evidence>
<keyword evidence="4" id="KW-0521">NADP</keyword>
<organism evidence="6 7">
    <name type="scientific">Hymenoscyphus albidus</name>
    <dbReference type="NCBI Taxonomy" id="595503"/>
    <lineage>
        <taxon>Eukaryota</taxon>
        <taxon>Fungi</taxon>
        <taxon>Dikarya</taxon>
        <taxon>Ascomycota</taxon>
        <taxon>Pezizomycotina</taxon>
        <taxon>Leotiomycetes</taxon>
        <taxon>Helotiales</taxon>
        <taxon>Helotiaceae</taxon>
        <taxon>Hymenoscyphus</taxon>
    </lineage>
</organism>
<evidence type="ECO:0000256" key="3">
    <source>
        <dbReference type="ARBA" id="ARBA00022827"/>
    </source>
</evidence>
<comment type="similarity">
    <text evidence="1">Belongs to the FMO family.</text>
</comment>
<dbReference type="GO" id="GO:0050660">
    <property type="term" value="F:flavin adenine dinucleotide binding"/>
    <property type="evidence" value="ECO:0007669"/>
    <property type="project" value="InterPro"/>
</dbReference>
<dbReference type="PRINTS" id="PR00419">
    <property type="entry name" value="ADXRDTASE"/>
</dbReference>
<evidence type="ECO:0000256" key="1">
    <source>
        <dbReference type="ARBA" id="ARBA00009183"/>
    </source>
</evidence>
<evidence type="ECO:0000313" key="6">
    <source>
        <dbReference type="EMBL" id="CAG8975869.1"/>
    </source>
</evidence>
<dbReference type="EMBL" id="CAJVRM010000154">
    <property type="protein sequence ID" value="CAG8975869.1"/>
    <property type="molecule type" value="Genomic_DNA"/>
</dbReference>
<reference evidence="6" key="1">
    <citation type="submission" date="2021-07" db="EMBL/GenBank/DDBJ databases">
        <authorList>
            <person name="Durling M."/>
        </authorList>
    </citation>
    <scope>NUCLEOTIDE SEQUENCE</scope>
</reference>
<proteinExistence type="inferred from homology"/>
<dbReference type="InterPro" id="IPR020946">
    <property type="entry name" value="Flavin_mOase-like"/>
</dbReference>
<dbReference type="PIRSF" id="PIRSF000332">
    <property type="entry name" value="FMO"/>
    <property type="match status" value="1"/>
</dbReference>
<dbReference type="OrthoDB" id="66881at2759"/>
<keyword evidence="3" id="KW-0274">FAD</keyword>
<evidence type="ECO:0008006" key="8">
    <source>
        <dbReference type="Google" id="ProtNLM"/>
    </source>
</evidence>
<dbReference type="GO" id="GO:0050661">
    <property type="term" value="F:NADP binding"/>
    <property type="evidence" value="ECO:0007669"/>
    <property type="project" value="InterPro"/>
</dbReference>
<dbReference type="InterPro" id="IPR050346">
    <property type="entry name" value="FMO-like"/>
</dbReference>
<dbReference type="InterPro" id="IPR000960">
    <property type="entry name" value="Flavin_mOase"/>
</dbReference>
<comment type="caution">
    <text evidence="6">The sequence shown here is derived from an EMBL/GenBank/DDBJ whole genome shotgun (WGS) entry which is preliminary data.</text>
</comment>
<dbReference type="Pfam" id="PF13450">
    <property type="entry name" value="NAD_binding_8"/>
    <property type="match status" value="1"/>
</dbReference>
<keyword evidence="5" id="KW-0560">Oxidoreductase</keyword>
<protein>
    <recommendedName>
        <fullName evidence="8">FAD/NAD(P)-binding domain-containing protein</fullName>
    </recommendedName>
</protein>
<dbReference type="SUPFAM" id="SSF51905">
    <property type="entry name" value="FAD/NAD(P)-binding domain"/>
    <property type="match status" value="2"/>
</dbReference>
<accession>A0A9N9Q5G9</accession>
<dbReference type="Pfam" id="PF00743">
    <property type="entry name" value="FMO-like"/>
    <property type="match status" value="2"/>
</dbReference>
<evidence type="ECO:0000256" key="4">
    <source>
        <dbReference type="ARBA" id="ARBA00022857"/>
    </source>
</evidence>
<dbReference type="GO" id="GO:0004499">
    <property type="term" value="F:N,N-dimethylaniline monooxygenase activity"/>
    <property type="evidence" value="ECO:0007669"/>
    <property type="project" value="InterPro"/>
</dbReference>
<gene>
    <name evidence="6" type="ORF">HYALB_00011119</name>
</gene>
<dbReference type="PANTHER" id="PTHR23023">
    <property type="entry name" value="DIMETHYLANILINE MONOOXYGENASE"/>
    <property type="match status" value="1"/>
</dbReference>
<dbReference type="InterPro" id="IPR036188">
    <property type="entry name" value="FAD/NAD-bd_sf"/>
</dbReference>
<name>A0A9N9Q5G9_9HELO</name>
<evidence type="ECO:0000313" key="7">
    <source>
        <dbReference type="Proteomes" id="UP000701801"/>
    </source>
</evidence>
<dbReference type="AlphaFoldDB" id="A0A9N9Q5G9"/>
<keyword evidence="2" id="KW-0285">Flavoprotein</keyword>
<dbReference type="Proteomes" id="UP000701801">
    <property type="component" value="Unassembled WGS sequence"/>
</dbReference>